<keyword evidence="9" id="KW-1185">Reference proteome</keyword>
<evidence type="ECO:0000259" key="7">
    <source>
        <dbReference type="SMART" id="SM00833"/>
    </source>
</evidence>
<evidence type="ECO:0000256" key="5">
    <source>
        <dbReference type="ARBA" id="ARBA00045658"/>
    </source>
</evidence>
<comment type="similarity">
    <text evidence="4">Belongs to the SIMIBI class G3E GTPase family. ZNG1 subfamily.</text>
</comment>
<dbReference type="Pfam" id="PF07683">
    <property type="entry name" value="CobW_C"/>
    <property type="match status" value="1"/>
</dbReference>
<keyword evidence="2" id="KW-0378">Hydrolase</keyword>
<dbReference type="Proteomes" id="UP000738431">
    <property type="component" value="Chromosome"/>
</dbReference>
<proteinExistence type="inferred from homology"/>
<dbReference type="PANTHER" id="PTHR43603">
    <property type="entry name" value="COBW DOMAIN-CONTAINING PROTEIN DDB_G0274527"/>
    <property type="match status" value="1"/>
</dbReference>
<dbReference type="InterPro" id="IPR003495">
    <property type="entry name" value="CobW/HypB/UreG_nucleotide-bd"/>
</dbReference>
<dbReference type="Pfam" id="PF02492">
    <property type="entry name" value="cobW"/>
    <property type="match status" value="1"/>
</dbReference>
<dbReference type="PANTHER" id="PTHR43603:SF1">
    <property type="entry name" value="ZINC-REGULATED GTPASE METALLOPROTEIN ACTIVATOR 1"/>
    <property type="match status" value="1"/>
</dbReference>
<dbReference type="Gene3D" id="3.30.1220.10">
    <property type="entry name" value="CobW-like, C-terminal domain"/>
    <property type="match status" value="1"/>
</dbReference>
<name>A0ABZ1C595_9BACT</name>
<dbReference type="InterPro" id="IPR036627">
    <property type="entry name" value="CobW-likC_sf"/>
</dbReference>
<evidence type="ECO:0000256" key="3">
    <source>
        <dbReference type="ARBA" id="ARBA00023186"/>
    </source>
</evidence>
<dbReference type="InterPro" id="IPR051927">
    <property type="entry name" value="Zn_Chap_cDPG_Synth"/>
</dbReference>
<feature type="domain" description="CobW C-terminal" evidence="7">
    <location>
        <begin position="282"/>
        <end position="397"/>
    </location>
</feature>
<dbReference type="EMBL" id="CP139781">
    <property type="protein sequence ID" value="WRQ86907.1"/>
    <property type="molecule type" value="Genomic_DNA"/>
</dbReference>
<evidence type="ECO:0000256" key="6">
    <source>
        <dbReference type="ARBA" id="ARBA00049117"/>
    </source>
</evidence>
<dbReference type="RefSeq" id="WP_221030742.1">
    <property type="nucleotide sequence ID" value="NZ_CP139781.1"/>
</dbReference>
<reference evidence="8 9" key="2">
    <citation type="submission" date="2023-12" db="EMBL/GenBank/DDBJ databases">
        <title>Description of an unclassified Opitutus bacterium of Verrucomicrobiota.</title>
        <authorList>
            <person name="Zhang D.-F."/>
        </authorList>
    </citation>
    <scope>NUCLEOTIDE SEQUENCE [LARGE SCALE GENOMIC DNA]</scope>
    <source>
        <strain evidence="8 9">WL0086</strain>
    </source>
</reference>
<dbReference type="CDD" id="cd03112">
    <property type="entry name" value="CobW-like"/>
    <property type="match status" value="1"/>
</dbReference>
<reference evidence="8 9" key="1">
    <citation type="submission" date="2021-08" db="EMBL/GenBank/DDBJ databases">
        <authorList>
            <person name="Zhang D."/>
            <person name="Zhang A."/>
            <person name="Wang L."/>
        </authorList>
    </citation>
    <scope>NUCLEOTIDE SEQUENCE [LARGE SCALE GENOMIC DNA]</scope>
    <source>
        <strain evidence="8 9">WL0086</strain>
    </source>
</reference>
<keyword evidence="3" id="KW-0143">Chaperone</keyword>
<dbReference type="InterPro" id="IPR027417">
    <property type="entry name" value="P-loop_NTPase"/>
</dbReference>
<comment type="catalytic activity">
    <reaction evidence="6">
        <text>GTP + H2O = GDP + phosphate + H(+)</text>
        <dbReference type="Rhea" id="RHEA:19669"/>
        <dbReference type="ChEBI" id="CHEBI:15377"/>
        <dbReference type="ChEBI" id="CHEBI:15378"/>
        <dbReference type="ChEBI" id="CHEBI:37565"/>
        <dbReference type="ChEBI" id="CHEBI:43474"/>
        <dbReference type="ChEBI" id="CHEBI:58189"/>
    </reaction>
    <physiologicalReaction direction="left-to-right" evidence="6">
        <dbReference type="Rhea" id="RHEA:19670"/>
    </physiologicalReaction>
</comment>
<gene>
    <name evidence="8" type="ORF">K1X11_019005</name>
</gene>
<dbReference type="SUPFAM" id="SSF52540">
    <property type="entry name" value="P-loop containing nucleoside triphosphate hydrolases"/>
    <property type="match status" value="1"/>
</dbReference>
<keyword evidence="1" id="KW-0547">Nucleotide-binding</keyword>
<dbReference type="InterPro" id="IPR011629">
    <property type="entry name" value="CobW-like_C"/>
</dbReference>
<evidence type="ECO:0000313" key="9">
    <source>
        <dbReference type="Proteomes" id="UP000738431"/>
    </source>
</evidence>
<evidence type="ECO:0000256" key="2">
    <source>
        <dbReference type="ARBA" id="ARBA00022801"/>
    </source>
</evidence>
<comment type="function">
    <text evidence="5">Zinc chaperone that directly transfers zinc cofactor to target proteins, thereby activating them. Zinc is transferred from the CXCC motif in the GTPase domain to the zinc binding site in target proteins in a process requiring GTP hydrolysis.</text>
</comment>
<sequence>MDTQTVETGKPAVTVLSGFLGAGKTTLLRHVLAQAEGRRWAAVVNDVAALNIDGAVVENLGGSGGAEVVKLENGCVCCSNRDDLGEGLARLAAEGEFAHIFVEASGVAEPRALAQLFVQKNPFGRSLGDFCQLANLVTVVDVAVLAEQLRDMRDGTSAAKNPPVVPGAPRPLVELMLEQVECADLVVLNQCDRAEAADLAAVRAAVAGLNSRAEVVETEQGQVASEVMVDRIRFDAAETLGGAAWIRSLNAVAAATTSARGAAGEGLVRKPAAARHEERFGLTSLVYQARRPFRREALRAWVEGGVPGLVRAKGFLWLAEAPDEMGFLSLAGGISRWDTLNPWWAAMIEAGRATREQLPPGVRAAWVEPHGDRRQELVFIGVGLDEAQLRAALDACLAGEATG</sequence>
<accession>A0ABZ1C595</accession>
<protein>
    <submittedName>
        <fullName evidence="8">GTP-binding protein</fullName>
    </submittedName>
</protein>
<dbReference type="Gene3D" id="3.40.50.300">
    <property type="entry name" value="P-loop containing nucleotide triphosphate hydrolases"/>
    <property type="match status" value="1"/>
</dbReference>
<evidence type="ECO:0000256" key="1">
    <source>
        <dbReference type="ARBA" id="ARBA00022741"/>
    </source>
</evidence>
<evidence type="ECO:0000313" key="8">
    <source>
        <dbReference type="EMBL" id="WRQ86907.1"/>
    </source>
</evidence>
<dbReference type="SMART" id="SM00833">
    <property type="entry name" value="CobW_C"/>
    <property type="match status" value="1"/>
</dbReference>
<organism evidence="8 9">
    <name type="scientific">Actomonas aquatica</name>
    <dbReference type="NCBI Taxonomy" id="2866162"/>
    <lineage>
        <taxon>Bacteria</taxon>
        <taxon>Pseudomonadati</taxon>
        <taxon>Verrucomicrobiota</taxon>
        <taxon>Opitutia</taxon>
        <taxon>Opitutales</taxon>
        <taxon>Opitutaceae</taxon>
        <taxon>Actomonas</taxon>
    </lineage>
</organism>
<evidence type="ECO:0000256" key="4">
    <source>
        <dbReference type="ARBA" id="ARBA00034320"/>
    </source>
</evidence>
<dbReference type="SUPFAM" id="SSF90002">
    <property type="entry name" value="Hypothetical protein YjiA, C-terminal domain"/>
    <property type="match status" value="1"/>
</dbReference>